<sequence length="89" mass="10547">MFKNYDLDKNGTFDAFELREVMRAVGFQVSNRVYNAIMCRYADSQGRIEFDDYVLLLVRLSTVVETYKAQERLRAVFQVEDFIRSVIYV</sequence>
<dbReference type="Proteomes" id="UP000699462">
    <property type="component" value="Unassembled WGS sequence"/>
</dbReference>
<evidence type="ECO:0000256" key="1">
    <source>
        <dbReference type="ARBA" id="ARBA00004308"/>
    </source>
</evidence>
<dbReference type="GO" id="GO:0012505">
    <property type="term" value="C:endomembrane system"/>
    <property type="evidence" value="ECO:0007669"/>
    <property type="project" value="UniProtKB-SubCell"/>
</dbReference>
<evidence type="ECO:0000256" key="4">
    <source>
        <dbReference type="ARBA" id="ARBA00022723"/>
    </source>
</evidence>
<evidence type="ECO:0000256" key="3">
    <source>
        <dbReference type="ARBA" id="ARBA00022490"/>
    </source>
</evidence>
<reference evidence="9 10" key="1">
    <citation type="submission" date="2019-07" db="EMBL/GenBank/DDBJ databases">
        <title>Annotation for the trematode Paragonimus westermani.</title>
        <authorList>
            <person name="Choi Y.-J."/>
        </authorList>
    </citation>
    <scope>NUCLEOTIDE SEQUENCE [LARGE SCALE GENOMIC DNA]</scope>
    <source>
        <strain evidence="9">180907_Pwestermani</strain>
    </source>
</reference>
<dbReference type="SUPFAM" id="SSF47473">
    <property type="entry name" value="EF-hand"/>
    <property type="match status" value="1"/>
</dbReference>
<keyword evidence="3" id="KW-0963">Cytoplasm</keyword>
<protein>
    <recommendedName>
        <fullName evidence="8">EF-hand domain-containing protein</fullName>
    </recommendedName>
</protein>
<dbReference type="Gene3D" id="1.10.238.10">
    <property type="entry name" value="EF-hand"/>
    <property type="match status" value="1"/>
</dbReference>
<dbReference type="OrthoDB" id="424753at2759"/>
<gene>
    <name evidence="9" type="ORF">P879_08454</name>
</gene>
<dbReference type="PANTHER" id="PTHR46735">
    <property type="entry name" value="CALPAIN, SMALL SUBUNIT 1 A-RELATED"/>
    <property type="match status" value="1"/>
</dbReference>
<dbReference type="PANTHER" id="PTHR46735:SF3">
    <property type="entry name" value="CALPAIN SMALL SUBUNIT 1-RELATED"/>
    <property type="match status" value="1"/>
</dbReference>
<comment type="caution">
    <text evidence="9">The sequence shown here is derived from an EMBL/GenBank/DDBJ whole genome shotgun (WGS) entry which is preliminary data.</text>
</comment>
<organism evidence="9 10">
    <name type="scientific">Paragonimus westermani</name>
    <dbReference type="NCBI Taxonomy" id="34504"/>
    <lineage>
        <taxon>Eukaryota</taxon>
        <taxon>Metazoa</taxon>
        <taxon>Spiralia</taxon>
        <taxon>Lophotrochozoa</taxon>
        <taxon>Platyhelminthes</taxon>
        <taxon>Trematoda</taxon>
        <taxon>Digenea</taxon>
        <taxon>Plagiorchiida</taxon>
        <taxon>Troglotremata</taxon>
        <taxon>Troglotrematidae</taxon>
        <taxon>Paragonimus</taxon>
    </lineage>
</organism>
<dbReference type="GO" id="GO:0005737">
    <property type="term" value="C:cytoplasm"/>
    <property type="evidence" value="ECO:0007669"/>
    <property type="project" value="UniProtKB-SubCell"/>
</dbReference>
<dbReference type="InterPro" id="IPR002048">
    <property type="entry name" value="EF_hand_dom"/>
</dbReference>
<dbReference type="GO" id="GO:0005509">
    <property type="term" value="F:calcium ion binding"/>
    <property type="evidence" value="ECO:0007669"/>
    <property type="project" value="InterPro"/>
</dbReference>
<proteinExistence type="predicted"/>
<keyword evidence="7" id="KW-0472">Membrane</keyword>
<feature type="domain" description="EF-hand" evidence="8">
    <location>
        <begin position="1"/>
        <end position="28"/>
    </location>
</feature>
<evidence type="ECO:0000259" key="8">
    <source>
        <dbReference type="PROSITE" id="PS50222"/>
    </source>
</evidence>
<evidence type="ECO:0000313" key="9">
    <source>
        <dbReference type="EMBL" id="KAF8567180.1"/>
    </source>
</evidence>
<evidence type="ECO:0000256" key="6">
    <source>
        <dbReference type="ARBA" id="ARBA00022837"/>
    </source>
</evidence>
<evidence type="ECO:0000256" key="2">
    <source>
        <dbReference type="ARBA" id="ARBA00004496"/>
    </source>
</evidence>
<name>A0A8T0DHM8_9TREM</name>
<evidence type="ECO:0000256" key="7">
    <source>
        <dbReference type="ARBA" id="ARBA00023136"/>
    </source>
</evidence>
<evidence type="ECO:0000313" key="10">
    <source>
        <dbReference type="Proteomes" id="UP000699462"/>
    </source>
</evidence>
<comment type="subcellular location">
    <subcellularLocation>
        <location evidence="2">Cytoplasm</location>
    </subcellularLocation>
    <subcellularLocation>
        <location evidence="1">Endomembrane system</location>
    </subcellularLocation>
</comment>
<dbReference type="InterPro" id="IPR011992">
    <property type="entry name" value="EF-hand-dom_pair"/>
</dbReference>
<keyword evidence="10" id="KW-1185">Reference proteome</keyword>
<dbReference type="AlphaFoldDB" id="A0A8T0DHM8"/>
<keyword evidence="4" id="KW-0479">Metal-binding</keyword>
<keyword evidence="6" id="KW-0106">Calcium</keyword>
<dbReference type="EMBL" id="JTDF01004129">
    <property type="protein sequence ID" value="KAF8567180.1"/>
    <property type="molecule type" value="Genomic_DNA"/>
</dbReference>
<accession>A0A8T0DHM8</accession>
<keyword evidence="5" id="KW-0677">Repeat</keyword>
<evidence type="ECO:0000256" key="5">
    <source>
        <dbReference type="ARBA" id="ARBA00022737"/>
    </source>
</evidence>
<dbReference type="PROSITE" id="PS50222">
    <property type="entry name" value="EF_HAND_2"/>
    <property type="match status" value="1"/>
</dbReference>